<reference evidence="1 2" key="1">
    <citation type="submission" date="2018-10" db="EMBL/GenBank/DDBJ databases">
        <title>Genomic Encyclopedia of Archaeal and Bacterial Type Strains, Phase II (KMG-II): from individual species to whole genera.</title>
        <authorList>
            <person name="Goeker M."/>
        </authorList>
    </citation>
    <scope>NUCLEOTIDE SEQUENCE [LARGE SCALE GENOMIC DNA]</scope>
    <source>
        <strain evidence="1 2">DSM 15149</strain>
    </source>
</reference>
<accession>A0ABX9SQU5</accession>
<protein>
    <submittedName>
        <fullName evidence="1">Uncharacterized protein</fullName>
    </submittedName>
</protein>
<dbReference type="Gene3D" id="3.30.70.1720">
    <property type="match status" value="1"/>
</dbReference>
<comment type="caution">
    <text evidence="1">The sequence shown here is derived from an EMBL/GenBank/DDBJ whole genome shotgun (WGS) entry which is preliminary data.</text>
</comment>
<dbReference type="InterPro" id="IPR035099">
    <property type="entry name" value="Anthrax_toxin_C-terminal"/>
</dbReference>
<keyword evidence="2" id="KW-1185">Reference proteome</keyword>
<dbReference type="SUPFAM" id="SSF81298">
    <property type="entry name" value="Adenylylcyclase toxin (the edema factor)"/>
    <property type="match status" value="1"/>
</dbReference>
<evidence type="ECO:0000313" key="2">
    <source>
        <dbReference type="Proteomes" id="UP000280955"/>
    </source>
</evidence>
<name>A0ABX9SQU5_9GAMM</name>
<proteinExistence type="predicted"/>
<evidence type="ECO:0000313" key="1">
    <source>
        <dbReference type="EMBL" id="RKS65834.1"/>
    </source>
</evidence>
<organism evidence="1 2">
    <name type="scientific">Photorhabdus asymbiotica</name>
    <dbReference type="NCBI Taxonomy" id="291112"/>
    <lineage>
        <taxon>Bacteria</taxon>
        <taxon>Pseudomonadati</taxon>
        <taxon>Pseudomonadota</taxon>
        <taxon>Gammaproteobacteria</taxon>
        <taxon>Enterobacterales</taxon>
        <taxon>Morganellaceae</taxon>
        <taxon>Photorhabdus</taxon>
    </lineage>
</organism>
<sequence>MTNASEVGGTEINSKSITTDYDLFSIFPSLDFMKIKSVNGQDEDVNMGNLHYFGKVIINSLNQEINNEGYLCYCNFNFKISSHSLKLKCRSLSPRYSTRTEVTKIL</sequence>
<dbReference type="EMBL" id="RBLJ01000001">
    <property type="protein sequence ID" value="RKS65834.1"/>
    <property type="molecule type" value="Genomic_DNA"/>
</dbReference>
<gene>
    <name evidence="1" type="ORF">BDD30_0103</name>
</gene>
<dbReference type="Proteomes" id="UP000280955">
    <property type="component" value="Unassembled WGS sequence"/>
</dbReference>